<dbReference type="OMA" id="TRQYMGY"/>
<evidence type="ECO:0000256" key="3">
    <source>
        <dbReference type="HAMAP-Rule" id="MF_01805"/>
    </source>
</evidence>
<evidence type="ECO:0000313" key="7">
    <source>
        <dbReference type="Proteomes" id="UP000294886"/>
    </source>
</evidence>
<dbReference type="InterPro" id="IPR023093">
    <property type="entry name" value="ScpA-like_C"/>
</dbReference>
<comment type="subcellular location">
    <subcellularLocation>
        <location evidence="3">Cytoplasm</location>
    </subcellularLocation>
    <text evidence="3">Associated with two foci at the outer edges of the nucleoid region in young cells, and at four foci within both cell halves in older cells.</text>
</comment>
<dbReference type="GO" id="GO:0007059">
    <property type="term" value="P:chromosome segregation"/>
    <property type="evidence" value="ECO:0007669"/>
    <property type="project" value="UniProtKB-UniRule"/>
</dbReference>
<comment type="subunit">
    <text evidence="3">Component of a cohesin-like complex composed of ScpA, ScpB and the Smc homodimer, in which ScpA and ScpB bind to the head domain of Smc. The presence of the three proteins is required for the association of the complex with DNA.</text>
</comment>
<keyword evidence="3" id="KW-0131">Cell cycle</keyword>
<dbReference type="PANTHER" id="PTHR33969">
    <property type="entry name" value="SEGREGATION AND CONDENSATION PROTEIN A"/>
    <property type="match status" value="1"/>
</dbReference>
<reference evidence="5 7" key="2">
    <citation type="submission" date="2019-03" db="EMBL/GenBank/DDBJ databases">
        <title>Genomic Encyclopedia of Type Strains, Phase IV (KMG-IV): sequencing the most valuable type-strain genomes for metagenomic binning, comparative biology and taxonomic classification.</title>
        <authorList>
            <person name="Goeker M."/>
        </authorList>
    </citation>
    <scope>NUCLEOTIDE SEQUENCE [LARGE SCALE GENOMIC DNA]</scope>
    <source>
        <strain evidence="5 7">DSM 13054</strain>
    </source>
</reference>
<evidence type="ECO:0000313" key="6">
    <source>
        <dbReference type="Proteomes" id="UP000264445"/>
    </source>
</evidence>
<keyword evidence="1 3" id="KW-0159">Chromosome partition</keyword>
<dbReference type="SMR" id="A0A124FCU7"/>
<dbReference type="Proteomes" id="UP000294886">
    <property type="component" value="Unassembled WGS sequence"/>
</dbReference>
<dbReference type="InterPro" id="IPR003768">
    <property type="entry name" value="ScpA"/>
</dbReference>
<dbReference type="GO" id="GO:0051301">
    <property type="term" value="P:cell division"/>
    <property type="evidence" value="ECO:0007669"/>
    <property type="project" value="UniProtKB-KW"/>
</dbReference>
<dbReference type="PANTHER" id="PTHR33969:SF2">
    <property type="entry name" value="SEGREGATION AND CONDENSATION PROTEIN A"/>
    <property type="match status" value="1"/>
</dbReference>
<dbReference type="Gene3D" id="1.10.10.580">
    <property type="entry name" value="Structural maintenance of chromosome 1. Chain E"/>
    <property type="match status" value="1"/>
</dbReference>
<evidence type="ECO:0000256" key="2">
    <source>
        <dbReference type="ARBA" id="ARBA00044777"/>
    </source>
</evidence>
<dbReference type="Gene3D" id="6.10.250.2410">
    <property type="match status" value="1"/>
</dbReference>
<accession>A0A124FCU7</accession>
<dbReference type="EMBL" id="SLWU01000002">
    <property type="protein sequence ID" value="TCO68459.1"/>
    <property type="molecule type" value="Genomic_DNA"/>
</dbReference>
<dbReference type="Proteomes" id="UP000264445">
    <property type="component" value="Unassembled WGS sequence"/>
</dbReference>
<evidence type="ECO:0000313" key="5">
    <source>
        <dbReference type="EMBL" id="TCO68459.1"/>
    </source>
</evidence>
<dbReference type="RefSeq" id="WP_009610254.1">
    <property type="nucleotide sequence ID" value="NZ_DOLB01000049.1"/>
</dbReference>
<keyword evidence="3" id="KW-0132">Cell division</keyword>
<dbReference type="AlphaFoldDB" id="A0A124FCU7"/>
<evidence type="ECO:0000313" key="4">
    <source>
        <dbReference type="EMBL" id="HBT48731.1"/>
    </source>
</evidence>
<dbReference type="HAMAP" id="MF_01805">
    <property type="entry name" value="ScpA"/>
    <property type="match status" value="1"/>
</dbReference>
<dbReference type="GO" id="GO:0005737">
    <property type="term" value="C:cytoplasm"/>
    <property type="evidence" value="ECO:0007669"/>
    <property type="project" value="UniProtKB-SubCell"/>
</dbReference>
<comment type="caution">
    <text evidence="4">The sequence shown here is derived from an EMBL/GenBank/DDBJ whole genome shotgun (WGS) entry which is preliminary data.</text>
</comment>
<keyword evidence="3" id="KW-0963">Cytoplasm</keyword>
<name>A0A124FCU7_9THEO</name>
<protein>
    <recommendedName>
        <fullName evidence="2 3">Segregation and condensation protein A</fullName>
    </recommendedName>
</protein>
<dbReference type="EMBL" id="DOLB01000049">
    <property type="protein sequence ID" value="HBT48731.1"/>
    <property type="molecule type" value="Genomic_DNA"/>
</dbReference>
<reference evidence="4 6" key="1">
    <citation type="journal article" date="2018" name="Nat. Biotechnol.">
        <title>A standardized bacterial taxonomy based on genome phylogeny substantially revises the tree of life.</title>
        <authorList>
            <person name="Parks D.H."/>
            <person name="Chuvochina M."/>
            <person name="Waite D.W."/>
            <person name="Rinke C."/>
            <person name="Skarshewski A."/>
            <person name="Chaumeil P.A."/>
            <person name="Hugenholtz P."/>
        </authorList>
    </citation>
    <scope>NUCLEOTIDE SEQUENCE [LARGE SCALE GENOMIC DNA]</scope>
    <source>
        <strain evidence="4">UBA12544</strain>
    </source>
</reference>
<comment type="similarity">
    <text evidence="3">Belongs to the ScpA family.</text>
</comment>
<comment type="function">
    <text evidence="3">Participates in chromosomal partition during cell division. May act via the formation of a condensin-like complex containing Smc and ScpB that pull DNA away from mid-cell into both cell halves.</text>
</comment>
<proteinExistence type="inferred from homology"/>
<sequence length="247" mass="29272">MYTVKLEIFEGPFDLLFHLIEKNEIDLMDIPISIILDQYMEYIRSLQEMDLDVASEFIVMAATLVEIKSRMLLPKFRLEEEAEKIEEDPREELVKQLIEYKKYKEIAQLLSGICGINRRFFKEEPDLNYIDKRVALNYSVEDIVNVYRKILERNKEKENKIEIKKEEYTVVSKIKELLTYLVKKPALWFSEIVRKSRSKLEVVVSFVALLELIKLNRVAAEQQTAYGDIFIRFLGREGRKHDPGRQD</sequence>
<evidence type="ECO:0000256" key="1">
    <source>
        <dbReference type="ARBA" id="ARBA00022829"/>
    </source>
</evidence>
<organism evidence="4 6">
    <name type="scientific">Caldanaerobacter subterraneus</name>
    <dbReference type="NCBI Taxonomy" id="911092"/>
    <lineage>
        <taxon>Bacteria</taxon>
        <taxon>Bacillati</taxon>
        <taxon>Bacillota</taxon>
        <taxon>Clostridia</taxon>
        <taxon>Thermoanaerobacterales</taxon>
        <taxon>Thermoanaerobacteraceae</taxon>
        <taxon>Caldanaerobacter</taxon>
    </lineage>
</organism>
<gene>
    <name evidence="3" type="primary">scpA</name>
    <name evidence="4" type="ORF">DEA61_02495</name>
    <name evidence="5" type="ORF">EV203_102147</name>
</gene>
<dbReference type="Pfam" id="PF02616">
    <property type="entry name" value="SMC_ScpA"/>
    <property type="match status" value="1"/>
</dbReference>
<dbReference type="GO" id="GO:0006260">
    <property type="term" value="P:DNA replication"/>
    <property type="evidence" value="ECO:0007669"/>
    <property type="project" value="UniProtKB-UniRule"/>
</dbReference>